<dbReference type="GO" id="GO:0016020">
    <property type="term" value="C:membrane"/>
    <property type="evidence" value="ECO:0007669"/>
    <property type="project" value="InterPro"/>
</dbReference>
<dbReference type="Pfam" id="PF07730">
    <property type="entry name" value="HisKA_3"/>
    <property type="match status" value="1"/>
</dbReference>
<dbReference type="SUPFAM" id="SSF55874">
    <property type="entry name" value="ATPase domain of HSP90 chaperone/DNA topoisomerase II/histidine kinase"/>
    <property type="match status" value="1"/>
</dbReference>
<dbReference type="Pfam" id="PF02518">
    <property type="entry name" value="HATPase_c"/>
    <property type="match status" value="1"/>
</dbReference>
<evidence type="ECO:0000256" key="9">
    <source>
        <dbReference type="SAM" id="Phobius"/>
    </source>
</evidence>
<sequence length="277" mass="31577">MTYKQIKWLILILPTITIGVWEYVRHQFLLPYISMEAGNWLTPVIVFSVTVIFLTKLFSILESIQEELNAARAAKAALEERETIARDLHDGIAQSLFLLSVQVDQLEKRQTGGLSVDGFRKTVHKVNDYVRQAIANLRYPPNPVSLPWMEMIRNLIRELEQETGLVVKLDWKLPEERLTAKGKLALQAAIREALSNVRKHAGATHVSVIGTMHGDGWMCKVSDDGKGIEGNPFILENRYGLKIMMDRVTEMGWSLKLERERNQTVLTILEEAADWRA</sequence>
<feature type="domain" description="Signal transduction histidine kinase subgroup 3 dimerisation and phosphoacceptor" evidence="11">
    <location>
        <begin position="80"/>
        <end position="138"/>
    </location>
</feature>
<dbReference type="GO" id="GO:0000155">
    <property type="term" value="F:phosphorelay sensor kinase activity"/>
    <property type="evidence" value="ECO:0007669"/>
    <property type="project" value="InterPro"/>
</dbReference>
<evidence type="ECO:0000256" key="2">
    <source>
        <dbReference type="ARBA" id="ARBA00012438"/>
    </source>
</evidence>
<keyword evidence="6 12" id="KW-0418">Kinase</keyword>
<dbReference type="PANTHER" id="PTHR24421">
    <property type="entry name" value="NITRATE/NITRITE SENSOR PROTEIN NARX-RELATED"/>
    <property type="match status" value="1"/>
</dbReference>
<evidence type="ECO:0000313" key="12">
    <source>
        <dbReference type="EMBL" id="RAV22966.1"/>
    </source>
</evidence>
<keyword evidence="9" id="KW-0472">Membrane</keyword>
<dbReference type="GO" id="GO:0046983">
    <property type="term" value="F:protein dimerization activity"/>
    <property type="evidence" value="ECO:0007669"/>
    <property type="project" value="InterPro"/>
</dbReference>
<keyword evidence="7" id="KW-0067">ATP-binding</keyword>
<gene>
    <name evidence="12" type="ORF">DQG23_01815</name>
</gene>
<comment type="caution">
    <text evidence="12">The sequence shown here is derived from an EMBL/GenBank/DDBJ whole genome shotgun (WGS) entry which is preliminary data.</text>
</comment>
<keyword evidence="5" id="KW-0547">Nucleotide-binding</keyword>
<feature type="transmembrane region" description="Helical" evidence="9">
    <location>
        <begin position="6"/>
        <end position="24"/>
    </location>
</feature>
<dbReference type="OrthoDB" id="773385at2"/>
<protein>
    <recommendedName>
        <fullName evidence="2">histidine kinase</fullName>
        <ecNumber evidence="2">2.7.13.3</ecNumber>
    </recommendedName>
</protein>
<dbReference type="Gene3D" id="1.20.5.1930">
    <property type="match status" value="1"/>
</dbReference>
<keyword evidence="4" id="KW-0808">Transferase</keyword>
<dbReference type="InterPro" id="IPR050482">
    <property type="entry name" value="Sensor_HK_TwoCompSys"/>
</dbReference>
<keyword evidence="9" id="KW-0812">Transmembrane</keyword>
<evidence type="ECO:0000256" key="3">
    <source>
        <dbReference type="ARBA" id="ARBA00022553"/>
    </source>
</evidence>
<keyword evidence="9" id="KW-1133">Transmembrane helix</keyword>
<dbReference type="CDD" id="cd16917">
    <property type="entry name" value="HATPase_UhpB-NarQ-NarX-like"/>
    <property type="match status" value="1"/>
</dbReference>
<dbReference type="Proteomes" id="UP000250369">
    <property type="component" value="Unassembled WGS sequence"/>
</dbReference>
<dbReference type="InterPro" id="IPR036890">
    <property type="entry name" value="HATPase_C_sf"/>
</dbReference>
<reference evidence="12 13" key="1">
    <citation type="journal article" date="2009" name="Int. J. Syst. Evol. Microbiol.">
        <title>Paenibacillus contaminans sp. nov., isolated from a contaminated laboratory plate.</title>
        <authorList>
            <person name="Chou J.H."/>
            <person name="Lee J.H."/>
            <person name="Lin M.C."/>
            <person name="Chang P.S."/>
            <person name="Arun A.B."/>
            <person name="Young C.C."/>
            <person name="Chen W.M."/>
        </authorList>
    </citation>
    <scope>NUCLEOTIDE SEQUENCE [LARGE SCALE GENOMIC DNA]</scope>
    <source>
        <strain evidence="12 13">CKOBP-6</strain>
    </source>
</reference>
<keyword evidence="3" id="KW-0597">Phosphoprotein</keyword>
<evidence type="ECO:0000259" key="11">
    <source>
        <dbReference type="Pfam" id="PF07730"/>
    </source>
</evidence>
<evidence type="ECO:0000256" key="7">
    <source>
        <dbReference type="ARBA" id="ARBA00022840"/>
    </source>
</evidence>
<dbReference type="PANTHER" id="PTHR24421:SF10">
    <property type="entry name" value="NITRATE_NITRITE SENSOR PROTEIN NARQ"/>
    <property type="match status" value="1"/>
</dbReference>
<feature type="transmembrane region" description="Helical" evidence="9">
    <location>
        <begin position="40"/>
        <end position="61"/>
    </location>
</feature>
<keyword evidence="13" id="KW-1185">Reference proteome</keyword>
<evidence type="ECO:0000259" key="10">
    <source>
        <dbReference type="Pfam" id="PF02518"/>
    </source>
</evidence>
<dbReference type="Gene3D" id="3.30.565.10">
    <property type="entry name" value="Histidine kinase-like ATPase, C-terminal domain"/>
    <property type="match status" value="1"/>
</dbReference>
<evidence type="ECO:0000256" key="1">
    <source>
        <dbReference type="ARBA" id="ARBA00000085"/>
    </source>
</evidence>
<name>A0A329MVR0_9BACL</name>
<dbReference type="InterPro" id="IPR003594">
    <property type="entry name" value="HATPase_dom"/>
</dbReference>
<accession>A0A329MVR0</accession>
<comment type="catalytic activity">
    <reaction evidence="1">
        <text>ATP + protein L-histidine = ADP + protein N-phospho-L-histidine.</text>
        <dbReference type="EC" id="2.7.13.3"/>
    </reaction>
</comment>
<proteinExistence type="predicted"/>
<organism evidence="12 13">
    <name type="scientific">Paenibacillus contaminans</name>
    <dbReference type="NCBI Taxonomy" id="450362"/>
    <lineage>
        <taxon>Bacteria</taxon>
        <taxon>Bacillati</taxon>
        <taxon>Bacillota</taxon>
        <taxon>Bacilli</taxon>
        <taxon>Bacillales</taxon>
        <taxon>Paenibacillaceae</taxon>
        <taxon>Paenibacillus</taxon>
    </lineage>
</organism>
<evidence type="ECO:0000256" key="4">
    <source>
        <dbReference type="ARBA" id="ARBA00022679"/>
    </source>
</evidence>
<evidence type="ECO:0000313" key="13">
    <source>
        <dbReference type="Proteomes" id="UP000250369"/>
    </source>
</evidence>
<dbReference type="GO" id="GO:0005524">
    <property type="term" value="F:ATP binding"/>
    <property type="evidence" value="ECO:0007669"/>
    <property type="project" value="UniProtKB-KW"/>
</dbReference>
<dbReference type="AlphaFoldDB" id="A0A329MVR0"/>
<evidence type="ECO:0000256" key="6">
    <source>
        <dbReference type="ARBA" id="ARBA00022777"/>
    </source>
</evidence>
<dbReference type="EC" id="2.7.13.3" evidence="2"/>
<dbReference type="EMBL" id="QMFB01000001">
    <property type="protein sequence ID" value="RAV22966.1"/>
    <property type="molecule type" value="Genomic_DNA"/>
</dbReference>
<dbReference type="RefSeq" id="WP_113029075.1">
    <property type="nucleotide sequence ID" value="NZ_QMFB01000001.1"/>
</dbReference>
<evidence type="ECO:0000256" key="5">
    <source>
        <dbReference type="ARBA" id="ARBA00022741"/>
    </source>
</evidence>
<evidence type="ECO:0000256" key="8">
    <source>
        <dbReference type="ARBA" id="ARBA00023012"/>
    </source>
</evidence>
<feature type="domain" description="Histidine kinase/HSP90-like ATPase" evidence="10">
    <location>
        <begin position="185"/>
        <end position="263"/>
    </location>
</feature>
<keyword evidence="8" id="KW-0902">Two-component regulatory system</keyword>
<dbReference type="InterPro" id="IPR011712">
    <property type="entry name" value="Sig_transdc_His_kin_sub3_dim/P"/>
</dbReference>